<evidence type="ECO:0000313" key="3">
    <source>
        <dbReference type="Proteomes" id="UP000288804"/>
    </source>
</evidence>
<gene>
    <name evidence="2" type="ORF">D5F51_01280</name>
</gene>
<dbReference type="Proteomes" id="UP000288804">
    <property type="component" value="Chromosome"/>
</dbReference>
<dbReference type="Gene3D" id="2.60.40.2040">
    <property type="entry name" value="CFA/I fimbrial subunit E, pilin domain"/>
    <property type="match status" value="1"/>
</dbReference>
<dbReference type="Pfam" id="PF04449">
    <property type="entry name" value="Fimbrial_CS1"/>
    <property type="match status" value="1"/>
</dbReference>
<evidence type="ECO:0000313" key="2">
    <source>
        <dbReference type="EMBL" id="QAX77324.1"/>
    </source>
</evidence>
<evidence type="ECO:0008006" key="4">
    <source>
        <dbReference type="Google" id="ProtNLM"/>
    </source>
</evidence>
<feature type="chain" id="PRO_5047230697" description="Fimbrial protein" evidence="1">
    <location>
        <begin position="23"/>
        <end position="166"/>
    </location>
</feature>
<feature type="signal peptide" evidence="1">
    <location>
        <begin position="1"/>
        <end position="22"/>
    </location>
</feature>
<protein>
    <recommendedName>
        <fullName evidence="4">Fimbrial protein</fullName>
    </recommendedName>
</protein>
<keyword evidence="3" id="KW-1185">Reference proteome</keyword>
<accession>A0ABX5QVY6</accession>
<dbReference type="EMBL" id="CP032487">
    <property type="protein sequence ID" value="QAX77324.1"/>
    <property type="molecule type" value="Genomic_DNA"/>
</dbReference>
<sequence length="166" mass="18018">MKKVLFSTLVLATLISSTNVHAASSQSKDIQIEVEAETRITLTKADGAPLNEINLTPEHGGMGYKNINKKYAHAENITIKAIGAKKVRVYLSKKFSLINKDGIEFIYPRITLDHGPLSLSARGSDDHTLNNGEATLELAITAFKPRDAVVGDIYSGIANLVVEEVI</sequence>
<keyword evidence="1" id="KW-0732">Signal</keyword>
<dbReference type="RefSeq" id="WP_129195392.1">
    <property type="nucleotide sequence ID" value="NZ_CABHXI010000032.1"/>
</dbReference>
<dbReference type="InterPro" id="IPR007540">
    <property type="entry name" value="Fimbrial_CS1-type"/>
</dbReference>
<proteinExistence type="predicted"/>
<evidence type="ECO:0000256" key="1">
    <source>
        <dbReference type="SAM" id="SignalP"/>
    </source>
</evidence>
<name>A0ABX5QVY6_9GAMM</name>
<reference evidence="3" key="1">
    <citation type="submission" date="2018-09" db="EMBL/GenBank/DDBJ databases">
        <title>Yersinia hibernicus sp. nov.</title>
        <authorList>
            <person name="Nguyen S.V."/>
            <person name="Mundanda D.M."/>
            <person name="Anes J."/>
            <person name="Fanning S."/>
        </authorList>
    </citation>
    <scope>NUCLEOTIDE SEQUENCE [LARGE SCALE GENOMIC DNA]</scope>
    <source>
        <strain evidence="3">CFS1934</strain>
    </source>
</reference>
<organism evidence="2 3">
    <name type="scientific">Yersinia hibernica</name>
    <dbReference type="NCBI Taxonomy" id="2339259"/>
    <lineage>
        <taxon>Bacteria</taxon>
        <taxon>Pseudomonadati</taxon>
        <taxon>Pseudomonadota</taxon>
        <taxon>Gammaproteobacteria</taxon>
        <taxon>Enterobacterales</taxon>
        <taxon>Yersiniaceae</taxon>
        <taxon>Yersinia</taxon>
    </lineage>
</organism>